<keyword evidence="4" id="KW-1185">Reference proteome</keyword>
<dbReference type="GO" id="GO:0016740">
    <property type="term" value="F:transferase activity"/>
    <property type="evidence" value="ECO:0007669"/>
    <property type="project" value="UniProtKB-KW"/>
</dbReference>
<dbReference type="Proteomes" id="UP000277212">
    <property type="component" value="Unassembled WGS sequence"/>
</dbReference>
<proteinExistence type="predicted"/>
<dbReference type="PANTHER" id="PTHR43861">
    <property type="entry name" value="TRANS-ACONITATE 2-METHYLTRANSFERASE-RELATED"/>
    <property type="match status" value="1"/>
</dbReference>
<sequence length="276" mass="31166">MDHDGPMEEIPHSHHHHHHLQYHTHHHHHGPPHDSDLTLGEQNKAHFNNVAPAVFQWPWIVELCNQITRELRANIDWIGIEPPSTRPTKILDYACGNGVASRALAPFVSSVRGIDISSGMVEQYNDMALKGGFSPEKVKAIQGDLVDPKSTPSPELNSPEFFNFDLIIMCMALHHVEDPEKMIEKLSERLREGGVLIIVDWVAISESNCPDAPRAKALSNHTMTRMGFTENDVKEAYDKAGLEDWAWKWASTRSQVPKEIGGEQQLFFSRGRKPTQ</sequence>
<protein>
    <recommendedName>
        <fullName evidence="5">Methyltransferase domain-containing protein</fullName>
    </recommendedName>
</protein>
<dbReference type="PANTHER" id="PTHR43861:SF3">
    <property type="entry name" value="PUTATIVE (AFU_ORTHOLOGUE AFUA_2G14390)-RELATED"/>
    <property type="match status" value="1"/>
</dbReference>
<name>A0A3M2SQ42_9HYPO</name>
<evidence type="ECO:0008006" key="5">
    <source>
        <dbReference type="Google" id="ProtNLM"/>
    </source>
</evidence>
<feature type="compositionally biased region" description="Basic and acidic residues" evidence="2">
    <location>
        <begin position="1"/>
        <end position="12"/>
    </location>
</feature>
<dbReference type="STRING" id="2010991.A0A3M2SQ42"/>
<evidence type="ECO:0000313" key="4">
    <source>
        <dbReference type="Proteomes" id="UP000277212"/>
    </source>
</evidence>
<dbReference type="EMBL" id="NKUJ01000006">
    <property type="protein sequence ID" value="RMJ19680.1"/>
    <property type="molecule type" value="Genomic_DNA"/>
</dbReference>
<dbReference type="Gene3D" id="3.40.50.150">
    <property type="entry name" value="Vaccinia Virus protein VP39"/>
    <property type="match status" value="1"/>
</dbReference>
<dbReference type="OrthoDB" id="3647at2759"/>
<dbReference type="CDD" id="cd02440">
    <property type="entry name" value="AdoMet_MTases"/>
    <property type="match status" value="1"/>
</dbReference>
<evidence type="ECO:0000256" key="2">
    <source>
        <dbReference type="SAM" id="MobiDB-lite"/>
    </source>
</evidence>
<keyword evidence="1" id="KW-0808">Transferase</keyword>
<reference evidence="3 4" key="1">
    <citation type="submission" date="2017-06" db="EMBL/GenBank/DDBJ databases">
        <title>Comparative genomic analysis of Ambrosia Fusariam Clade fungi.</title>
        <authorList>
            <person name="Stajich J.E."/>
            <person name="Carrillo J."/>
            <person name="Kijimoto T."/>
            <person name="Eskalen A."/>
            <person name="O'Donnell K."/>
            <person name="Kasson M."/>
        </authorList>
    </citation>
    <scope>NUCLEOTIDE SEQUENCE [LARGE SCALE GENOMIC DNA]</scope>
    <source>
        <strain evidence="3">UCR3666</strain>
    </source>
</reference>
<dbReference type="AlphaFoldDB" id="A0A3M2SQ42"/>
<feature type="region of interest" description="Disordered" evidence="2">
    <location>
        <begin position="1"/>
        <end position="40"/>
    </location>
</feature>
<organism evidence="3 4">
    <name type="scientific">Fusarium kuroshium</name>
    <dbReference type="NCBI Taxonomy" id="2010991"/>
    <lineage>
        <taxon>Eukaryota</taxon>
        <taxon>Fungi</taxon>
        <taxon>Dikarya</taxon>
        <taxon>Ascomycota</taxon>
        <taxon>Pezizomycotina</taxon>
        <taxon>Sordariomycetes</taxon>
        <taxon>Hypocreomycetidae</taxon>
        <taxon>Hypocreales</taxon>
        <taxon>Nectriaceae</taxon>
        <taxon>Fusarium</taxon>
        <taxon>Fusarium solani species complex</taxon>
    </lineage>
</organism>
<comment type="caution">
    <text evidence="3">The sequence shown here is derived from an EMBL/GenBank/DDBJ whole genome shotgun (WGS) entry which is preliminary data.</text>
</comment>
<evidence type="ECO:0000313" key="3">
    <source>
        <dbReference type="EMBL" id="RMJ19680.1"/>
    </source>
</evidence>
<dbReference type="InterPro" id="IPR029063">
    <property type="entry name" value="SAM-dependent_MTases_sf"/>
</dbReference>
<feature type="compositionally biased region" description="Basic residues" evidence="2">
    <location>
        <begin position="13"/>
        <end position="30"/>
    </location>
</feature>
<accession>A0A3M2SQ42</accession>
<dbReference type="Pfam" id="PF13489">
    <property type="entry name" value="Methyltransf_23"/>
    <property type="match status" value="1"/>
</dbReference>
<evidence type="ECO:0000256" key="1">
    <source>
        <dbReference type="ARBA" id="ARBA00022679"/>
    </source>
</evidence>
<gene>
    <name evidence="3" type="ORF">CDV36_000677</name>
</gene>
<dbReference type="SUPFAM" id="SSF53335">
    <property type="entry name" value="S-adenosyl-L-methionine-dependent methyltransferases"/>
    <property type="match status" value="1"/>
</dbReference>